<keyword evidence="9" id="KW-1185">Reference proteome</keyword>
<evidence type="ECO:0000256" key="4">
    <source>
        <dbReference type="ARBA" id="ARBA00022989"/>
    </source>
</evidence>
<keyword evidence="3 6" id="KW-0812">Transmembrane</keyword>
<keyword evidence="5 6" id="KW-0472">Membrane</keyword>
<evidence type="ECO:0000256" key="3">
    <source>
        <dbReference type="ARBA" id="ARBA00022692"/>
    </source>
</evidence>
<reference evidence="8 9" key="1">
    <citation type="journal article" date="2020" name="bioRxiv">
        <title>Sequence and annotation of 42 cannabis genomes reveals extensive copy number variation in cannabinoid synthesis and pathogen resistance genes.</title>
        <authorList>
            <person name="Mckernan K.J."/>
            <person name="Helbert Y."/>
            <person name="Kane L.T."/>
            <person name="Ebling H."/>
            <person name="Zhang L."/>
            <person name="Liu B."/>
            <person name="Eaton Z."/>
            <person name="Mclaughlin S."/>
            <person name="Kingan S."/>
            <person name="Baybayan P."/>
            <person name="Concepcion G."/>
            <person name="Jordan M."/>
            <person name="Riva A."/>
            <person name="Barbazuk W."/>
            <person name="Harkins T."/>
        </authorList>
    </citation>
    <scope>NUCLEOTIDE SEQUENCE [LARGE SCALE GENOMIC DNA]</scope>
    <source>
        <strain evidence="9">cv. Jamaican Lion 4</strain>
        <tissue evidence="8">Leaf</tissue>
    </source>
</reference>
<feature type="transmembrane region" description="Helical" evidence="6">
    <location>
        <begin position="131"/>
        <end position="151"/>
    </location>
</feature>
<dbReference type="GO" id="GO:0022857">
    <property type="term" value="F:transmembrane transporter activity"/>
    <property type="evidence" value="ECO:0007669"/>
    <property type="project" value="InterPro"/>
</dbReference>
<feature type="transmembrane region" description="Helical" evidence="6">
    <location>
        <begin position="61"/>
        <end position="79"/>
    </location>
</feature>
<dbReference type="Pfam" id="PF00892">
    <property type="entry name" value="EamA"/>
    <property type="match status" value="1"/>
</dbReference>
<name>A0A7J6DL28_CANSA</name>
<evidence type="ECO:0000256" key="5">
    <source>
        <dbReference type="ARBA" id="ARBA00023136"/>
    </source>
</evidence>
<sequence length="255" mass="28005">MVALQCITAAVTLFSKLALSQGMSPRVFVLYRQLFATLIMAPIAFLSRWKDPHATPLGLRSFNMILLTSLIGVTANNNTYFEGLNLSSSTIATAMLNLIPAITFIMAALVGMEKINPKSMRSIAKIIGENLPLGCLFLFINCCCNSFWIVMQAIGEAVSFFIQVWCISQTGPVFAVMFTPLTTVIASIIAIFFMAQTLYLGSMVGAFAVILGLYVVLWGKAKDLEDHNDTIQYGDDHNQTQNCKLDLEVPLLVEN</sequence>
<organism evidence="8 9">
    <name type="scientific">Cannabis sativa</name>
    <name type="common">Hemp</name>
    <name type="synonym">Marijuana</name>
    <dbReference type="NCBI Taxonomy" id="3483"/>
    <lineage>
        <taxon>Eukaryota</taxon>
        <taxon>Viridiplantae</taxon>
        <taxon>Streptophyta</taxon>
        <taxon>Embryophyta</taxon>
        <taxon>Tracheophyta</taxon>
        <taxon>Spermatophyta</taxon>
        <taxon>Magnoliopsida</taxon>
        <taxon>eudicotyledons</taxon>
        <taxon>Gunneridae</taxon>
        <taxon>Pentapetalae</taxon>
        <taxon>rosids</taxon>
        <taxon>fabids</taxon>
        <taxon>Rosales</taxon>
        <taxon>Cannabaceae</taxon>
        <taxon>Cannabis</taxon>
    </lineage>
</organism>
<feature type="transmembrane region" description="Helical" evidence="6">
    <location>
        <begin position="91"/>
        <end position="110"/>
    </location>
</feature>
<keyword evidence="4 6" id="KW-1133">Transmembrane helix</keyword>
<dbReference type="SUPFAM" id="SSF103481">
    <property type="entry name" value="Multidrug resistance efflux transporter EmrE"/>
    <property type="match status" value="2"/>
</dbReference>
<comment type="subcellular location">
    <subcellularLocation>
        <location evidence="1 6">Membrane</location>
        <topology evidence="1 6">Multi-pass membrane protein</topology>
    </subcellularLocation>
</comment>
<dbReference type="Proteomes" id="UP000583929">
    <property type="component" value="Unassembled WGS sequence"/>
</dbReference>
<evidence type="ECO:0000313" key="8">
    <source>
        <dbReference type="EMBL" id="KAF4346530.1"/>
    </source>
</evidence>
<evidence type="ECO:0000256" key="2">
    <source>
        <dbReference type="ARBA" id="ARBA00007635"/>
    </source>
</evidence>
<dbReference type="EMBL" id="JAATIQ010000982">
    <property type="protein sequence ID" value="KAF4346530.1"/>
    <property type="molecule type" value="Genomic_DNA"/>
</dbReference>
<gene>
    <name evidence="8" type="ORF">G4B88_016258</name>
</gene>
<feature type="domain" description="EamA" evidence="7">
    <location>
        <begin position="7"/>
        <end position="124"/>
    </location>
</feature>
<evidence type="ECO:0000313" key="9">
    <source>
        <dbReference type="Proteomes" id="UP000583929"/>
    </source>
</evidence>
<feature type="transmembrane region" description="Helical" evidence="6">
    <location>
        <begin position="30"/>
        <end position="49"/>
    </location>
</feature>
<dbReference type="AlphaFoldDB" id="A0A7J6DL28"/>
<accession>A0A7J6DL28</accession>
<dbReference type="InterPro" id="IPR030184">
    <property type="entry name" value="WAT1-related"/>
</dbReference>
<comment type="similarity">
    <text evidence="2 6">Belongs to the drug/metabolite transporter (DMT) superfamily. Plant drug/metabolite exporter (P-DME) (TC 2.A.7.4) family.</text>
</comment>
<proteinExistence type="inferred from homology"/>
<evidence type="ECO:0000259" key="7">
    <source>
        <dbReference type="Pfam" id="PF00892"/>
    </source>
</evidence>
<evidence type="ECO:0000256" key="1">
    <source>
        <dbReference type="ARBA" id="ARBA00004141"/>
    </source>
</evidence>
<feature type="transmembrane region" description="Helical" evidence="6">
    <location>
        <begin position="198"/>
        <end position="217"/>
    </location>
</feature>
<dbReference type="PANTHER" id="PTHR31218">
    <property type="entry name" value="WAT1-RELATED PROTEIN"/>
    <property type="match status" value="1"/>
</dbReference>
<comment type="caution">
    <text evidence="8">The sequence shown here is derived from an EMBL/GenBank/DDBJ whole genome shotgun (WGS) entry which is preliminary data.</text>
</comment>
<dbReference type="GO" id="GO:0016020">
    <property type="term" value="C:membrane"/>
    <property type="evidence" value="ECO:0007669"/>
    <property type="project" value="UniProtKB-SubCell"/>
</dbReference>
<dbReference type="InterPro" id="IPR000620">
    <property type="entry name" value="EamA_dom"/>
</dbReference>
<dbReference type="InterPro" id="IPR037185">
    <property type="entry name" value="EmrE-like"/>
</dbReference>
<protein>
    <recommendedName>
        <fullName evidence="6">WAT1-related protein</fullName>
    </recommendedName>
</protein>
<feature type="transmembrane region" description="Helical" evidence="6">
    <location>
        <begin position="171"/>
        <end position="193"/>
    </location>
</feature>
<evidence type="ECO:0000256" key="6">
    <source>
        <dbReference type="RuleBase" id="RU363077"/>
    </source>
</evidence>